<protein>
    <submittedName>
        <fullName evidence="2">Uncharacterized protein</fullName>
    </submittedName>
</protein>
<feature type="region of interest" description="Disordered" evidence="1">
    <location>
        <begin position="1"/>
        <end position="40"/>
    </location>
</feature>
<organism evidence="2 3">
    <name type="scientific">Actinoplanes cyaneus</name>
    <dbReference type="NCBI Taxonomy" id="52696"/>
    <lineage>
        <taxon>Bacteria</taxon>
        <taxon>Bacillati</taxon>
        <taxon>Actinomycetota</taxon>
        <taxon>Actinomycetes</taxon>
        <taxon>Micromonosporales</taxon>
        <taxon>Micromonosporaceae</taxon>
        <taxon>Actinoplanes</taxon>
    </lineage>
</organism>
<sequence length="128" mass="13198">MARGTSRRGSRYSADSDDSASHPANPQTRMAVAAPTPDQPCGMNGVRFDVSRCGSAASTVSTSSSARVPVSTSWTRPEMRRPNQFIAYAVATTPTNVRNSVTLPPPSASATYPPVNAAATGAPSGTAK</sequence>
<accession>A0A919M2D1</accession>
<evidence type="ECO:0000256" key="1">
    <source>
        <dbReference type="SAM" id="MobiDB-lite"/>
    </source>
</evidence>
<proteinExistence type="predicted"/>
<reference evidence="2" key="1">
    <citation type="submission" date="2021-01" db="EMBL/GenBank/DDBJ databases">
        <title>Whole genome shotgun sequence of Actinoplanes cyaneus NBRC 14990.</title>
        <authorList>
            <person name="Komaki H."/>
            <person name="Tamura T."/>
        </authorList>
    </citation>
    <scope>NUCLEOTIDE SEQUENCE</scope>
    <source>
        <strain evidence="2">NBRC 14990</strain>
    </source>
</reference>
<dbReference type="EMBL" id="BOMH01000007">
    <property type="protein sequence ID" value="GID63352.1"/>
    <property type="molecule type" value="Genomic_DNA"/>
</dbReference>
<feature type="region of interest" description="Disordered" evidence="1">
    <location>
        <begin position="105"/>
        <end position="128"/>
    </location>
</feature>
<name>A0A919M2D1_9ACTN</name>
<keyword evidence="3" id="KW-1185">Reference proteome</keyword>
<dbReference type="Proteomes" id="UP000619479">
    <property type="component" value="Unassembled WGS sequence"/>
</dbReference>
<evidence type="ECO:0000313" key="2">
    <source>
        <dbReference type="EMBL" id="GID63352.1"/>
    </source>
</evidence>
<dbReference type="AlphaFoldDB" id="A0A919M2D1"/>
<evidence type="ECO:0000313" key="3">
    <source>
        <dbReference type="Proteomes" id="UP000619479"/>
    </source>
</evidence>
<comment type="caution">
    <text evidence="2">The sequence shown here is derived from an EMBL/GenBank/DDBJ whole genome shotgun (WGS) entry which is preliminary data.</text>
</comment>
<feature type="compositionally biased region" description="Basic residues" evidence="1">
    <location>
        <begin position="1"/>
        <end position="10"/>
    </location>
</feature>
<gene>
    <name evidence="2" type="ORF">Acy02nite_12330</name>
</gene>